<evidence type="ECO:0000259" key="3">
    <source>
        <dbReference type="PROSITE" id="PS50240"/>
    </source>
</evidence>
<dbReference type="AlphaFoldDB" id="A0A922MUK8"/>
<gene>
    <name evidence="4" type="ORF">HF086_018473</name>
</gene>
<name>A0A922MUK8_SPOEX</name>
<evidence type="ECO:0000313" key="5">
    <source>
        <dbReference type="Proteomes" id="UP000814243"/>
    </source>
</evidence>
<feature type="chain" id="PRO_5036907854" description="Peptidase S1 domain-containing protein" evidence="2">
    <location>
        <begin position="17"/>
        <end position="396"/>
    </location>
</feature>
<dbReference type="PROSITE" id="PS50240">
    <property type="entry name" value="TRYPSIN_DOM"/>
    <property type="match status" value="1"/>
</dbReference>
<dbReference type="PANTHER" id="PTHR24258">
    <property type="entry name" value="SERINE PROTEASE-RELATED"/>
    <property type="match status" value="1"/>
</dbReference>
<feature type="compositionally biased region" description="Pro residues" evidence="1">
    <location>
        <begin position="121"/>
        <end position="131"/>
    </location>
</feature>
<organism evidence="4 5">
    <name type="scientific">Spodoptera exigua</name>
    <name type="common">Beet armyworm</name>
    <name type="synonym">Noctua fulgens</name>
    <dbReference type="NCBI Taxonomy" id="7107"/>
    <lineage>
        <taxon>Eukaryota</taxon>
        <taxon>Metazoa</taxon>
        <taxon>Ecdysozoa</taxon>
        <taxon>Arthropoda</taxon>
        <taxon>Hexapoda</taxon>
        <taxon>Insecta</taxon>
        <taxon>Pterygota</taxon>
        <taxon>Neoptera</taxon>
        <taxon>Endopterygota</taxon>
        <taxon>Lepidoptera</taxon>
        <taxon>Glossata</taxon>
        <taxon>Ditrysia</taxon>
        <taxon>Noctuoidea</taxon>
        <taxon>Noctuidae</taxon>
        <taxon>Amphipyrinae</taxon>
        <taxon>Spodoptera</taxon>
    </lineage>
</organism>
<dbReference type="Pfam" id="PF18322">
    <property type="entry name" value="CLIP_1"/>
    <property type="match status" value="1"/>
</dbReference>
<accession>A0A922MUK8</accession>
<dbReference type="InterPro" id="IPR041515">
    <property type="entry name" value="PPAF-2-like_Clip"/>
</dbReference>
<dbReference type="GO" id="GO:0006508">
    <property type="term" value="P:proteolysis"/>
    <property type="evidence" value="ECO:0007669"/>
    <property type="project" value="InterPro"/>
</dbReference>
<dbReference type="GO" id="GO:0004252">
    <property type="term" value="F:serine-type endopeptidase activity"/>
    <property type="evidence" value="ECO:0007669"/>
    <property type="project" value="InterPro"/>
</dbReference>
<dbReference type="PRINTS" id="PR00722">
    <property type="entry name" value="CHYMOTRYPSIN"/>
</dbReference>
<dbReference type="InterPro" id="IPR009003">
    <property type="entry name" value="Peptidase_S1_PA"/>
</dbReference>
<dbReference type="Pfam" id="PF00089">
    <property type="entry name" value="Trypsin"/>
    <property type="match status" value="1"/>
</dbReference>
<evidence type="ECO:0000256" key="1">
    <source>
        <dbReference type="SAM" id="MobiDB-lite"/>
    </source>
</evidence>
<feature type="region of interest" description="Disordered" evidence="1">
    <location>
        <begin position="117"/>
        <end position="152"/>
    </location>
</feature>
<proteinExistence type="predicted"/>
<dbReference type="InterPro" id="IPR043504">
    <property type="entry name" value="Peptidase_S1_PA_chymotrypsin"/>
</dbReference>
<sequence length="396" mass="43228">MFKALLILLLVVGAHCQGNGDLDSVLNQIFGPPPTNNNPTPKPQTSTIVPPIQNNNGAEEDLSCKLPDGQEGECVSYYLCNVNNNTVITDGVGVIDIRVRDGPCASYIDTCCLVPDKRPPDQPVKPQPKPDQPQREGCGWANPDGADLRTTGEINGETKFGEFPWMVAILKIEPVNENEPEGQKLNVYVGGGSLIHPSVVLTAAHYVASAKALRIRAGEWDTQSTKEIYPFQDRDVASVVTHKDFNKGNLFYDIAVLFLAQPVDLAPNVGVVCLPPPKTRQDDGTRCFATGWGKDKFGKEGRYQVILKKIELPVVKHDRCQAALRKTRLGRFFQLHSSFMCAGGEPGKDTCKGDVAWGIGCGEDGTPGVYVDVSVLREWIDDKVVGKGFDPKTYSY</sequence>
<reference evidence="4" key="1">
    <citation type="journal article" date="2021" name="G3 (Bethesda)">
        <title>Genome and transcriptome analysis of the beet armyworm Spodoptera exigua reveals targets for pest control. .</title>
        <authorList>
            <person name="Simon S."/>
            <person name="Breeschoten T."/>
            <person name="Jansen H.J."/>
            <person name="Dirks R.P."/>
            <person name="Schranz M.E."/>
            <person name="Ros V.I.D."/>
        </authorList>
    </citation>
    <scope>NUCLEOTIDE SEQUENCE</scope>
    <source>
        <strain evidence="4">TB_SE_WUR_2020</strain>
    </source>
</reference>
<dbReference type="PANTHER" id="PTHR24258:SF129">
    <property type="entry name" value="LP15124P-RELATED"/>
    <property type="match status" value="1"/>
</dbReference>
<dbReference type="EMBL" id="JACEFF010000178">
    <property type="protein sequence ID" value="KAH9642727.1"/>
    <property type="molecule type" value="Genomic_DNA"/>
</dbReference>
<dbReference type="CDD" id="cd00190">
    <property type="entry name" value="Tryp_SPc"/>
    <property type="match status" value="1"/>
</dbReference>
<comment type="caution">
    <text evidence="4">The sequence shown here is derived from an EMBL/GenBank/DDBJ whole genome shotgun (WGS) entry which is preliminary data.</text>
</comment>
<keyword evidence="2" id="KW-0732">Signal</keyword>
<dbReference type="SMART" id="SM00020">
    <property type="entry name" value="Tryp_SPc"/>
    <property type="match status" value="1"/>
</dbReference>
<feature type="signal peptide" evidence="2">
    <location>
        <begin position="1"/>
        <end position="16"/>
    </location>
</feature>
<dbReference type="Proteomes" id="UP000814243">
    <property type="component" value="Unassembled WGS sequence"/>
</dbReference>
<feature type="domain" description="Peptidase S1" evidence="3">
    <location>
        <begin position="153"/>
        <end position="385"/>
    </location>
</feature>
<evidence type="ECO:0000313" key="4">
    <source>
        <dbReference type="EMBL" id="KAH9642727.1"/>
    </source>
</evidence>
<evidence type="ECO:0000256" key="2">
    <source>
        <dbReference type="SAM" id="SignalP"/>
    </source>
</evidence>
<dbReference type="SUPFAM" id="SSF50494">
    <property type="entry name" value="Trypsin-like serine proteases"/>
    <property type="match status" value="1"/>
</dbReference>
<dbReference type="Gene3D" id="2.40.10.10">
    <property type="entry name" value="Trypsin-like serine proteases"/>
    <property type="match status" value="1"/>
</dbReference>
<dbReference type="InterPro" id="IPR001314">
    <property type="entry name" value="Peptidase_S1A"/>
</dbReference>
<dbReference type="InterPro" id="IPR001254">
    <property type="entry name" value="Trypsin_dom"/>
</dbReference>
<protein>
    <recommendedName>
        <fullName evidence="3">Peptidase S1 domain-containing protein</fullName>
    </recommendedName>
</protein>